<dbReference type="Pfam" id="PF00930">
    <property type="entry name" value="DPPIV_N"/>
    <property type="match status" value="1"/>
</dbReference>
<evidence type="ECO:0000313" key="6">
    <source>
        <dbReference type="Proteomes" id="UP000319557"/>
    </source>
</evidence>
<dbReference type="EC" id="3.4.14.12" evidence="5"/>
<feature type="chain" id="PRO_5021926850" evidence="2">
    <location>
        <begin position="24"/>
        <end position="774"/>
    </location>
</feature>
<dbReference type="GO" id="GO:0008236">
    <property type="term" value="F:serine-type peptidase activity"/>
    <property type="evidence" value="ECO:0007669"/>
    <property type="project" value="InterPro"/>
</dbReference>
<evidence type="ECO:0000256" key="1">
    <source>
        <dbReference type="SAM" id="MobiDB-lite"/>
    </source>
</evidence>
<dbReference type="PANTHER" id="PTHR11731:SF193">
    <property type="entry name" value="DIPEPTIDYL PEPTIDASE 9"/>
    <property type="match status" value="1"/>
</dbReference>
<keyword evidence="5" id="KW-0378">Hydrolase</keyword>
<dbReference type="GO" id="GO:0008239">
    <property type="term" value="F:dipeptidyl-peptidase activity"/>
    <property type="evidence" value="ECO:0007669"/>
    <property type="project" value="TreeGrafter"/>
</dbReference>
<dbReference type="InterPro" id="IPR029058">
    <property type="entry name" value="AB_hydrolase_fold"/>
</dbReference>
<evidence type="ECO:0000256" key="2">
    <source>
        <dbReference type="SAM" id="SignalP"/>
    </source>
</evidence>
<feature type="domain" description="Dipeptidylpeptidase IV N-terminal" evidence="4">
    <location>
        <begin position="112"/>
        <end position="481"/>
    </location>
</feature>
<dbReference type="EMBL" id="CP036261">
    <property type="protein sequence ID" value="QDS87716.1"/>
    <property type="molecule type" value="Genomic_DNA"/>
</dbReference>
<dbReference type="InterPro" id="IPR002469">
    <property type="entry name" value="Peptidase_S9B_N"/>
</dbReference>
<dbReference type="KEGG" id="ruv:EC9_18950"/>
<evidence type="ECO:0000259" key="4">
    <source>
        <dbReference type="Pfam" id="PF00930"/>
    </source>
</evidence>
<gene>
    <name evidence="5" type="primary">ptpA_1</name>
    <name evidence="5" type="ORF">EC9_18950</name>
</gene>
<feature type="compositionally biased region" description="Basic and acidic residues" evidence="1">
    <location>
        <begin position="303"/>
        <end position="312"/>
    </location>
</feature>
<keyword evidence="6" id="KW-1185">Reference proteome</keyword>
<dbReference type="RefSeq" id="WP_145344263.1">
    <property type="nucleotide sequence ID" value="NZ_CP036261.1"/>
</dbReference>
<dbReference type="Gene3D" id="3.40.50.1820">
    <property type="entry name" value="alpha/beta hydrolase"/>
    <property type="match status" value="1"/>
</dbReference>
<proteinExistence type="predicted"/>
<dbReference type="Proteomes" id="UP000319557">
    <property type="component" value="Chromosome"/>
</dbReference>
<protein>
    <submittedName>
        <fullName evidence="5">Prolyl tripeptidyl peptidase</fullName>
        <ecNumber evidence="5">3.4.14.12</ecNumber>
    </submittedName>
</protein>
<dbReference type="InterPro" id="IPR050278">
    <property type="entry name" value="Serine_Prot_S9B/DPPIV"/>
</dbReference>
<sequence length="774" mass="87568" precursor="true">MTSRFAHLGLLAALCLHVAVASAKSPDAAKPTLLSVDQIYGSSEFSARSFSGVWLPEGHRYTKWLPTSDGSSEKGIVAIDASDKQRDVLVPAGSLIPAGQTKPLAVASFSFSADQSRVLIFTNTKRVWRRHTRGDYWVLDRSARTLKKLGGDRPESTLMFAKFSPDGQSVAWVHERNIYIEDLLSGEIRPLTETASDKIINGTADWVNEEELGIRDGFRWSPDGSRIAYWQFDTTGVPTMTMINNTRQMYPETITFPYPKTGQQNSACRVGVVDVKTTETKWIELGDPREHYIARIMWAPRRERPGDSEPVDRMAPPAADTASPDDLILQEFSRLQNENRVIVWNVDSNRMRTVLTETDAAWVDVHDEMFWLDDDTRFTWISERDGWRRVYLGSRDGQTLTPITPEGIDAIELLGIDETQGLAYVIASPENATQRYLYTASLTGNQWQRLTPDDQPGTHSYQLSADRQFAFHTYSTINTPPQTDLISLPDHKRIEMLEANDALRKKLAKRKLPKAELFRVPIGDGVELDAWCINPPNHKPRKKYPLLLYVYGEPAGTTVRDRWGGSSFLWHQMLAQQGYVVISIDNRGTPQPRGRDWRKSIYRKIGINAPEDQAAAVRQILKERKDIDPDRVGIWGWSGGGSMSLCAIFKFPDLYKTAIAIAPVPNHRYYDTIYQERYMGLPSDNVDGYQEGSPITHAQKLEGNLLLIHGTGDDNCHYATSEMLINELIRHNKPFDMWAYPNRSHSISEGKNTTRHLRALMTRYLNDKLPAGGR</sequence>
<name>A0A517LYL1_9BACT</name>
<dbReference type="SUPFAM" id="SSF82171">
    <property type="entry name" value="DPP6 N-terminal domain-like"/>
    <property type="match status" value="1"/>
</dbReference>
<dbReference type="Gene3D" id="2.140.10.30">
    <property type="entry name" value="Dipeptidylpeptidase IV, N-terminal domain"/>
    <property type="match status" value="1"/>
</dbReference>
<feature type="region of interest" description="Disordered" evidence="1">
    <location>
        <begin position="303"/>
        <end position="323"/>
    </location>
</feature>
<dbReference type="OrthoDB" id="108903at2"/>
<dbReference type="GO" id="GO:0006508">
    <property type="term" value="P:proteolysis"/>
    <property type="evidence" value="ECO:0007669"/>
    <property type="project" value="InterPro"/>
</dbReference>
<reference evidence="5 6" key="1">
    <citation type="submission" date="2019-02" db="EMBL/GenBank/DDBJ databases">
        <title>Deep-cultivation of Planctomycetes and their phenomic and genomic characterization uncovers novel biology.</title>
        <authorList>
            <person name="Wiegand S."/>
            <person name="Jogler M."/>
            <person name="Boedeker C."/>
            <person name="Pinto D."/>
            <person name="Vollmers J."/>
            <person name="Rivas-Marin E."/>
            <person name="Kohn T."/>
            <person name="Peeters S.H."/>
            <person name="Heuer A."/>
            <person name="Rast P."/>
            <person name="Oberbeckmann S."/>
            <person name="Bunk B."/>
            <person name="Jeske O."/>
            <person name="Meyerdierks A."/>
            <person name="Storesund J.E."/>
            <person name="Kallscheuer N."/>
            <person name="Luecker S."/>
            <person name="Lage O.M."/>
            <person name="Pohl T."/>
            <person name="Merkel B.J."/>
            <person name="Hornburger P."/>
            <person name="Mueller R.-W."/>
            <person name="Bruemmer F."/>
            <person name="Labrenz M."/>
            <person name="Spormann A.M."/>
            <person name="Op den Camp H."/>
            <person name="Overmann J."/>
            <person name="Amann R."/>
            <person name="Jetten M.S.M."/>
            <person name="Mascher T."/>
            <person name="Medema M.H."/>
            <person name="Devos D.P."/>
            <person name="Kaster A.-K."/>
            <person name="Ovreas L."/>
            <person name="Rohde M."/>
            <person name="Galperin M.Y."/>
            <person name="Jogler C."/>
        </authorList>
    </citation>
    <scope>NUCLEOTIDE SEQUENCE [LARGE SCALE GENOMIC DNA]</scope>
    <source>
        <strain evidence="5 6">EC9</strain>
    </source>
</reference>
<feature type="domain" description="Peptidase S9 prolyl oligopeptidase catalytic" evidence="3">
    <location>
        <begin position="572"/>
        <end position="768"/>
    </location>
</feature>
<feature type="signal peptide" evidence="2">
    <location>
        <begin position="1"/>
        <end position="23"/>
    </location>
</feature>
<dbReference type="Pfam" id="PF00326">
    <property type="entry name" value="Peptidase_S9"/>
    <property type="match status" value="1"/>
</dbReference>
<accession>A0A517LYL1</accession>
<dbReference type="AlphaFoldDB" id="A0A517LYL1"/>
<dbReference type="InterPro" id="IPR001375">
    <property type="entry name" value="Peptidase_S9_cat"/>
</dbReference>
<keyword evidence="2" id="KW-0732">Signal</keyword>
<evidence type="ECO:0000313" key="5">
    <source>
        <dbReference type="EMBL" id="QDS87716.1"/>
    </source>
</evidence>
<dbReference type="PANTHER" id="PTHR11731">
    <property type="entry name" value="PROTEASE FAMILY S9B,C DIPEPTIDYL-PEPTIDASE IV-RELATED"/>
    <property type="match status" value="1"/>
</dbReference>
<evidence type="ECO:0000259" key="3">
    <source>
        <dbReference type="Pfam" id="PF00326"/>
    </source>
</evidence>
<dbReference type="SUPFAM" id="SSF53474">
    <property type="entry name" value="alpha/beta-Hydrolases"/>
    <property type="match status" value="1"/>
</dbReference>
<organism evidence="5 6">
    <name type="scientific">Rosistilla ulvae</name>
    <dbReference type="NCBI Taxonomy" id="1930277"/>
    <lineage>
        <taxon>Bacteria</taxon>
        <taxon>Pseudomonadati</taxon>
        <taxon>Planctomycetota</taxon>
        <taxon>Planctomycetia</taxon>
        <taxon>Pirellulales</taxon>
        <taxon>Pirellulaceae</taxon>
        <taxon>Rosistilla</taxon>
    </lineage>
</organism>